<dbReference type="Pfam" id="PF06508">
    <property type="entry name" value="QueC"/>
    <property type="match status" value="1"/>
</dbReference>
<sequence length="975" mass="108214">MDNREIAPTQSARTRDAYTAVPPAKAEYPSDVCVHQLFESQADRTPDAVAARAGNESLTYRELNFRANQLARYLVAKGVVPRGSVAVLMNRTPACLVSLLAIIKAGAAYVPVDAGLPAKRVDYILTDSGATCVLTDRETRSLLDEPRSASTLVIDVDDPSIYSGETSNLGLAVDPEQQVYCIYTSGSTGLPKGVMVQHRALMNYVWWAKKQYVTDAVESFALYSSLSFDLTVTSIFVPLISGRCIDVYPDLGEDVPVINRVLEDNRVDVVKLTPAHLALLRNTDLSQSRLKVLILGGEDLRAETAGDVHKRLDGRAVIYNEYGPTETVVGCMIHRYDPAVDLHGSVPIGVGIDNMRIYLLDDRRRPVKPGEVGEIYIGGDGVTLGYKDKPQVTADHFISNPFVEGERLYASGDLGRVNERGALVFLGRKDLQIKLRGYRIELGEIESALLSYPGIKECIVDSTKTAQSQAAAQLTYCTKCGLASSFPNTTYSAEGVCNHCEAFDKYRSVVDDYFSTMDELQSIVTEMKSIHNSKYDCIVALSGGKDSTYALCRMIETGARVLAFTLDNGYISEEAKQNINRVVARLGVDHRYLSTGHMKEIFVDSLKRHSNVCNGCFKTIYTFAINLAQEVGVKHVVMGLSKGQLFETRLSALFRTSTFDNAAFEKSLVDARKIYHRIDDAVSRLLDTTCVKNDKVIENIRFVDFYRYCHASRQEMYDYIQERVGWARPIDTGRSTNCLLNDVGIYVHNKERRYHNYSLPYSWDVRMGHISREEAMRELDDSADIDVERVEGIIKDLGYELNDQVVGSAEAQLVAYYVSAEEFPASDLRQFLSEILPEYMVPRSFVQLDSIPLTPNGKVNRQALPKPDLLRKAGTDGQAAPRTPVEKQLAELWKEVLQVDSVGIHDNFFEMGGHSLPALMLLYKIDSQFHKTISIQEFSKVPTISALAAHLGSDTEAVPPGLGEVVDQSAPAYRG</sequence>
<evidence type="ECO:0000256" key="3">
    <source>
        <dbReference type="ARBA" id="ARBA00022553"/>
    </source>
</evidence>
<evidence type="ECO:0000313" key="6">
    <source>
        <dbReference type="EMBL" id="OJH34838.1"/>
    </source>
</evidence>
<dbReference type="Gene3D" id="3.40.50.980">
    <property type="match status" value="2"/>
</dbReference>
<reference evidence="7" key="1">
    <citation type="submission" date="2016-11" db="EMBL/GenBank/DDBJ databases">
        <authorList>
            <person name="Shukria A."/>
            <person name="Stevens D.C."/>
        </authorList>
    </citation>
    <scope>NUCLEOTIDE SEQUENCE [LARGE SCALE GENOMIC DNA]</scope>
    <source>
        <strain evidence="7">Cbfe23</strain>
    </source>
</reference>
<accession>A0A1L9AXU9</accession>
<dbReference type="Gene3D" id="3.40.50.1820">
    <property type="entry name" value="alpha/beta hydrolase"/>
    <property type="match status" value="1"/>
</dbReference>
<dbReference type="EMBL" id="MPIN01000016">
    <property type="protein sequence ID" value="OJH34838.1"/>
    <property type="molecule type" value="Genomic_DNA"/>
</dbReference>
<dbReference type="PANTHER" id="PTHR45527">
    <property type="entry name" value="NONRIBOSOMAL PEPTIDE SYNTHETASE"/>
    <property type="match status" value="1"/>
</dbReference>
<dbReference type="GO" id="GO:0043041">
    <property type="term" value="P:amino acid activation for nonribosomal peptide biosynthetic process"/>
    <property type="evidence" value="ECO:0007669"/>
    <property type="project" value="TreeGrafter"/>
</dbReference>
<dbReference type="FunFam" id="1.10.1200.10:FF:000005">
    <property type="entry name" value="Nonribosomal peptide synthetase 1"/>
    <property type="match status" value="1"/>
</dbReference>
<evidence type="ECO:0000313" key="7">
    <source>
        <dbReference type="Proteomes" id="UP000182229"/>
    </source>
</evidence>
<keyword evidence="4" id="KW-0671">Queuosine biosynthesis</keyword>
<dbReference type="Gene3D" id="2.30.38.10">
    <property type="entry name" value="Luciferase, Domain 3"/>
    <property type="match status" value="1"/>
</dbReference>
<dbReference type="STRING" id="83449.BON30_40290"/>
<evidence type="ECO:0000256" key="2">
    <source>
        <dbReference type="ARBA" id="ARBA00022450"/>
    </source>
</evidence>
<keyword evidence="2" id="KW-0596">Phosphopantetheine</keyword>
<reference evidence="6 7" key="2">
    <citation type="submission" date="2016-12" db="EMBL/GenBank/DDBJ databases">
        <title>Draft Genome Sequence of Cystobacter ferrugineus Strain Cbfe23.</title>
        <authorList>
            <person name="Akbar S."/>
            <person name="Dowd S.E."/>
            <person name="Stevens D.C."/>
        </authorList>
    </citation>
    <scope>NUCLEOTIDE SEQUENCE [LARGE SCALE GENOMIC DNA]</scope>
    <source>
        <strain evidence="6 7">Cbfe23</strain>
    </source>
</reference>
<dbReference type="InterPro" id="IPR036736">
    <property type="entry name" value="ACP-like_sf"/>
</dbReference>
<dbReference type="InterPro" id="IPR045851">
    <property type="entry name" value="AMP-bd_C_sf"/>
</dbReference>
<dbReference type="FunFam" id="3.40.50.980:FF:000001">
    <property type="entry name" value="Non-ribosomal peptide synthetase"/>
    <property type="match status" value="1"/>
</dbReference>
<dbReference type="GO" id="GO:0005737">
    <property type="term" value="C:cytoplasm"/>
    <property type="evidence" value="ECO:0007669"/>
    <property type="project" value="TreeGrafter"/>
</dbReference>
<dbReference type="SUPFAM" id="SSF52402">
    <property type="entry name" value="Adenine nucleotide alpha hydrolases-like"/>
    <property type="match status" value="1"/>
</dbReference>
<dbReference type="SUPFAM" id="SSF56801">
    <property type="entry name" value="Acetyl-CoA synthetase-like"/>
    <property type="match status" value="2"/>
</dbReference>
<keyword evidence="7" id="KW-1185">Reference proteome</keyword>
<dbReference type="Pfam" id="PF00501">
    <property type="entry name" value="AMP-binding"/>
    <property type="match status" value="1"/>
</dbReference>
<dbReference type="PANTHER" id="PTHR45527:SF1">
    <property type="entry name" value="FATTY ACID SYNTHASE"/>
    <property type="match status" value="1"/>
</dbReference>
<dbReference type="Gene3D" id="3.30.300.30">
    <property type="match status" value="2"/>
</dbReference>
<dbReference type="InterPro" id="IPR014729">
    <property type="entry name" value="Rossmann-like_a/b/a_fold"/>
</dbReference>
<comment type="cofactor">
    <cofactor evidence="1">
        <name>pantetheine 4'-phosphate</name>
        <dbReference type="ChEBI" id="CHEBI:47942"/>
    </cofactor>
</comment>
<evidence type="ECO:0000256" key="4">
    <source>
        <dbReference type="ARBA" id="ARBA00022785"/>
    </source>
</evidence>
<evidence type="ECO:0000259" key="5">
    <source>
        <dbReference type="PROSITE" id="PS50075"/>
    </source>
</evidence>
<dbReference type="GO" id="GO:0031177">
    <property type="term" value="F:phosphopantetheine binding"/>
    <property type="evidence" value="ECO:0007669"/>
    <property type="project" value="TreeGrafter"/>
</dbReference>
<dbReference type="InterPro" id="IPR018317">
    <property type="entry name" value="QueC"/>
</dbReference>
<feature type="domain" description="Carrier" evidence="5">
    <location>
        <begin position="880"/>
        <end position="955"/>
    </location>
</feature>
<dbReference type="PROSITE" id="PS50075">
    <property type="entry name" value="CARRIER"/>
    <property type="match status" value="1"/>
</dbReference>
<organism evidence="6 7">
    <name type="scientific">Cystobacter ferrugineus</name>
    <dbReference type="NCBI Taxonomy" id="83449"/>
    <lineage>
        <taxon>Bacteria</taxon>
        <taxon>Pseudomonadati</taxon>
        <taxon>Myxococcota</taxon>
        <taxon>Myxococcia</taxon>
        <taxon>Myxococcales</taxon>
        <taxon>Cystobacterineae</taxon>
        <taxon>Archangiaceae</taxon>
        <taxon>Cystobacter</taxon>
    </lineage>
</organism>
<proteinExistence type="predicted"/>
<dbReference type="OrthoDB" id="9799237at2"/>
<name>A0A1L9AXU9_9BACT</name>
<dbReference type="SUPFAM" id="SSF47336">
    <property type="entry name" value="ACP-like"/>
    <property type="match status" value="1"/>
</dbReference>
<dbReference type="Pfam" id="PF00550">
    <property type="entry name" value="PP-binding"/>
    <property type="match status" value="1"/>
</dbReference>
<dbReference type="Proteomes" id="UP000182229">
    <property type="component" value="Unassembled WGS sequence"/>
</dbReference>
<keyword evidence="3" id="KW-0597">Phosphoprotein</keyword>
<dbReference type="GO" id="GO:0044550">
    <property type="term" value="P:secondary metabolite biosynthetic process"/>
    <property type="evidence" value="ECO:0007669"/>
    <property type="project" value="TreeGrafter"/>
</dbReference>
<dbReference type="Gene3D" id="3.40.50.620">
    <property type="entry name" value="HUPs"/>
    <property type="match status" value="1"/>
</dbReference>
<protein>
    <recommendedName>
        <fullName evidence="5">Carrier domain-containing protein</fullName>
    </recommendedName>
</protein>
<comment type="caution">
    <text evidence="6">The sequence shown here is derived from an EMBL/GenBank/DDBJ whole genome shotgun (WGS) entry which is preliminary data.</text>
</comment>
<gene>
    <name evidence="6" type="ORF">BON30_40290</name>
</gene>
<dbReference type="GO" id="GO:0008616">
    <property type="term" value="P:tRNA queuosine(34) biosynthetic process"/>
    <property type="evidence" value="ECO:0007669"/>
    <property type="project" value="UniProtKB-KW"/>
</dbReference>
<dbReference type="AlphaFoldDB" id="A0A1L9AXU9"/>
<dbReference type="InterPro" id="IPR000873">
    <property type="entry name" value="AMP-dep_synth/lig_dom"/>
</dbReference>
<dbReference type="InterPro" id="IPR009081">
    <property type="entry name" value="PP-bd_ACP"/>
</dbReference>
<dbReference type="InterPro" id="IPR010071">
    <property type="entry name" value="AA_adenyl_dom"/>
</dbReference>
<dbReference type="InterPro" id="IPR029058">
    <property type="entry name" value="AB_hydrolase_fold"/>
</dbReference>
<evidence type="ECO:0000256" key="1">
    <source>
        <dbReference type="ARBA" id="ARBA00001957"/>
    </source>
</evidence>
<dbReference type="NCBIfam" id="TIGR01733">
    <property type="entry name" value="AA-adenyl-dom"/>
    <property type="match status" value="1"/>
</dbReference>